<gene>
    <name evidence="2" type="ORF">SAMN05446037_103043</name>
</gene>
<feature type="transmembrane region" description="Helical" evidence="1">
    <location>
        <begin position="7"/>
        <end position="28"/>
    </location>
</feature>
<sequence length="56" mass="6586">MINFYSFVSIIILLWVFLHTLSYGIWTWKKNNRLGAVMVFILAATVLVLPVYSKFF</sequence>
<name>A0A239IWQ1_9FIRM</name>
<proteinExistence type="predicted"/>
<organism evidence="2 3">
    <name type="scientific">Anaerovirgula multivorans</name>
    <dbReference type="NCBI Taxonomy" id="312168"/>
    <lineage>
        <taxon>Bacteria</taxon>
        <taxon>Bacillati</taxon>
        <taxon>Bacillota</taxon>
        <taxon>Clostridia</taxon>
        <taxon>Peptostreptococcales</taxon>
        <taxon>Natronincolaceae</taxon>
        <taxon>Anaerovirgula</taxon>
    </lineage>
</organism>
<keyword evidence="1" id="KW-0812">Transmembrane</keyword>
<accession>A0A239IWQ1</accession>
<evidence type="ECO:0000313" key="3">
    <source>
        <dbReference type="Proteomes" id="UP000198304"/>
    </source>
</evidence>
<keyword evidence="1" id="KW-1133">Transmembrane helix</keyword>
<evidence type="ECO:0000256" key="1">
    <source>
        <dbReference type="SAM" id="Phobius"/>
    </source>
</evidence>
<dbReference type="Proteomes" id="UP000198304">
    <property type="component" value="Unassembled WGS sequence"/>
</dbReference>
<protein>
    <submittedName>
        <fullName evidence="2">Uncharacterized protein</fullName>
    </submittedName>
</protein>
<dbReference type="EMBL" id="FZOJ01000030">
    <property type="protein sequence ID" value="SNS96854.1"/>
    <property type="molecule type" value="Genomic_DNA"/>
</dbReference>
<dbReference type="RefSeq" id="WP_176431509.1">
    <property type="nucleotide sequence ID" value="NZ_FZOJ01000030.1"/>
</dbReference>
<keyword evidence="3" id="KW-1185">Reference proteome</keyword>
<reference evidence="2 3" key="1">
    <citation type="submission" date="2017-06" db="EMBL/GenBank/DDBJ databases">
        <authorList>
            <person name="Kim H.J."/>
            <person name="Triplett B.A."/>
        </authorList>
    </citation>
    <scope>NUCLEOTIDE SEQUENCE [LARGE SCALE GENOMIC DNA]</scope>
    <source>
        <strain evidence="2 3">SCA</strain>
    </source>
</reference>
<evidence type="ECO:0000313" key="2">
    <source>
        <dbReference type="EMBL" id="SNS96854.1"/>
    </source>
</evidence>
<keyword evidence="1" id="KW-0472">Membrane</keyword>
<feature type="transmembrane region" description="Helical" evidence="1">
    <location>
        <begin position="34"/>
        <end position="52"/>
    </location>
</feature>
<dbReference type="AlphaFoldDB" id="A0A239IWQ1"/>